<feature type="transmembrane region" description="Helical" evidence="6">
    <location>
        <begin position="26"/>
        <end position="47"/>
    </location>
</feature>
<evidence type="ECO:0000313" key="7">
    <source>
        <dbReference type="EMBL" id="KHN06916.1"/>
    </source>
</evidence>
<evidence type="ECO:0000256" key="4">
    <source>
        <dbReference type="ARBA" id="ARBA00022989"/>
    </source>
</evidence>
<evidence type="ECO:0000256" key="6">
    <source>
        <dbReference type="SAM" id="Phobius"/>
    </source>
</evidence>
<dbReference type="PANTHER" id="PTHR45724">
    <property type="entry name" value="AQUAPORIN NIP2-1"/>
    <property type="match status" value="1"/>
</dbReference>
<dbReference type="AlphaFoldDB" id="A0A0B2PC99"/>
<keyword evidence="5 6" id="KW-0472">Membrane</keyword>
<evidence type="ECO:0000256" key="5">
    <source>
        <dbReference type="ARBA" id="ARBA00023136"/>
    </source>
</evidence>
<dbReference type="GO" id="GO:0016020">
    <property type="term" value="C:membrane"/>
    <property type="evidence" value="ECO:0007669"/>
    <property type="project" value="UniProtKB-SubCell"/>
</dbReference>
<feature type="non-terminal residue" evidence="7">
    <location>
        <position position="1"/>
    </location>
</feature>
<dbReference type="GO" id="GO:0015267">
    <property type="term" value="F:channel activity"/>
    <property type="evidence" value="ECO:0007669"/>
    <property type="project" value="InterPro"/>
</dbReference>
<proteinExistence type="predicted"/>
<sequence length="70" mass="7834">RPITGASMNPARSLGPAILHHEYRGIWMYLASPILGALAGTWVYTFIRYTNKPVREITQSASFLKGREAE</sequence>
<evidence type="ECO:0000256" key="2">
    <source>
        <dbReference type="ARBA" id="ARBA00022448"/>
    </source>
</evidence>
<reference evidence="7" key="1">
    <citation type="submission" date="2014-07" db="EMBL/GenBank/DDBJ databases">
        <title>Identification of a novel salt tolerance gene in wild soybean by whole-genome sequencing.</title>
        <authorList>
            <person name="Lam H.-M."/>
            <person name="Qi X."/>
            <person name="Li M.-W."/>
            <person name="Liu X."/>
            <person name="Xie M."/>
            <person name="Ni M."/>
            <person name="Xu X."/>
        </authorList>
    </citation>
    <scope>NUCLEOTIDE SEQUENCE [LARGE SCALE GENOMIC DNA]</scope>
    <source>
        <tissue evidence="7">Root</tissue>
    </source>
</reference>
<gene>
    <name evidence="7" type="ORF">glysoja_032759</name>
</gene>
<comment type="subcellular location">
    <subcellularLocation>
        <location evidence="1">Membrane</location>
        <topology evidence="1">Multi-pass membrane protein</topology>
    </subcellularLocation>
</comment>
<name>A0A0B2PC99_GLYSO</name>
<protein>
    <submittedName>
        <fullName evidence="7">Nodulin-26</fullName>
    </submittedName>
</protein>
<dbReference type="SUPFAM" id="SSF81338">
    <property type="entry name" value="Aquaporin-like"/>
    <property type="match status" value="1"/>
</dbReference>
<keyword evidence="3 6" id="KW-0812">Transmembrane</keyword>
<dbReference type="InterPro" id="IPR023271">
    <property type="entry name" value="Aquaporin-like"/>
</dbReference>
<dbReference type="EMBL" id="KN667349">
    <property type="protein sequence ID" value="KHN06916.1"/>
    <property type="molecule type" value="Genomic_DNA"/>
</dbReference>
<dbReference type="InterPro" id="IPR000425">
    <property type="entry name" value="MIP"/>
</dbReference>
<dbReference type="Gene3D" id="1.20.1080.10">
    <property type="entry name" value="Glycerol uptake facilitator protein"/>
    <property type="match status" value="1"/>
</dbReference>
<accession>A0A0B2PC99</accession>
<dbReference type="Proteomes" id="UP000053555">
    <property type="component" value="Unassembled WGS sequence"/>
</dbReference>
<dbReference type="InterPro" id="IPR034294">
    <property type="entry name" value="Aquaporin_transptr"/>
</dbReference>
<dbReference type="Pfam" id="PF00230">
    <property type="entry name" value="MIP"/>
    <property type="match status" value="1"/>
</dbReference>
<dbReference type="PANTHER" id="PTHR45724:SF13">
    <property type="entry name" value="AQUAPORIN NIP1-1-RELATED"/>
    <property type="match status" value="1"/>
</dbReference>
<evidence type="ECO:0000256" key="3">
    <source>
        <dbReference type="ARBA" id="ARBA00022692"/>
    </source>
</evidence>
<evidence type="ECO:0000256" key="1">
    <source>
        <dbReference type="ARBA" id="ARBA00004141"/>
    </source>
</evidence>
<keyword evidence="2" id="KW-0813">Transport</keyword>
<organism evidence="7">
    <name type="scientific">Glycine soja</name>
    <name type="common">Wild soybean</name>
    <dbReference type="NCBI Taxonomy" id="3848"/>
    <lineage>
        <taxon>Eukaryota</taxon>
        <taxon>Viridiplantae</taxon>
        <taxon>Streptophyta</taxon>
        <taxon>Embryophyta</taxon>
        <taxon>Tracheophyta</taxon>
        <taxon>Spermatophyta</taxon>
        <taxon>Magnoliopsida</taxon>
        <taxon>eudicotyledons</taxon>
        <taxon>Gunneridae</taxon>
        <taxon>Pentapetalae</taxon>
        <taxon>rosids</taxon>
        <taxon>fabids</taxon>
        <taxon>Fabales</taxon>
        <taxon>Fabaceae</taxon>
        <taxon>Papilionoideae</taxon>
        <taxon>50 kb inversion clade</taxon>
        <taxon>NPAAA clade</taxon>
        <taxon>indigoferoid/millettioid clade</taxon>
        <taxon>Phaseoleae</taxon>
        <taxon>Glycine</taxon>
        <taxon>Glycine subgen. Soja</taxon>
    </lineage>
</organism>
<keyword evidence="4 6" id="KW-1133">Transmembrane helix</keyword>